<feature type="domain" description="Serine dehydratase-like alpha subunit" evidence="12">
    <location>
        <begin position="152"/>
        <end position="392"/>
    </location>
</feature>
<dbReference type="EC" id="4.3.1.17" evidence="11"/>
<keyword evidence="4 11" id="KW-0312">Gluconeogenesis</keyword>
<evidence type="ECO:0000256" key="3">
    <source>
        <dbReference type="ARBA" id="ARBA00008636"/>
    </source>
</evidence>
<evidence type="ECO:0000313" key="14">
    <source>
        <dbReference type="EMBL" id="KPL73220.1"/>
    </source>
</evidence>
<dbReference type="PATRIC" id="fig|229920.5.peg.2224"/>
<evidence type="ECO:0000256" key="5">
    <source>
        <dbReference type="ARBA" id="ARBA00022485"/>
    </source>
</evidence>
<evidence type="ECO:0000256" key="7">
    <source>
        <dbReference type="ARBA" id="ARBA00023004"/>
    </source>
</evidence>
<keyword evidence="15" id="KW-1185">Reference proteome</keyword>
<keyword evidence="7 11" id="KW-0408">Iron</keyword>
<dbReference type="SUPFAM" id="SSF143548">
    <property type="entry name" value="Serine metabolism enzymes domain"/>
    <property type="match status" value="1"/>
</dbReference>
<keyword evidence="5 11" id="KW-0004">4Fe-4S</keyword>
<dbReference type="STRING" id="229920.ADM99_02985"/>
<dbReference type="Proteomes" id="UP000050430">
    <property type="component" value="Unassembled WGS sequence"/>
</dbReference>
<evidence type="ECO:0000259" key="13">
    <source>
        <dbReference type="Pfam" id="PF03315"/>
    </source>
</evidence>
<evidence type="ECO:0000259" key="12">
    <source>
        <dbReference type="Pfam" id="PF03313"/>
    </source>
</evidence>
<reference evidence="14 15" key="1">
    <citation type="submission" date="2015-07" db="EMBL/GenBank/DDBJ databases">
        <title>Genome sequence of Leptolinea tardivitalis DSM 16556.</title>
        <authorList>
            <person name="Hemp J."/>
            <person name="Ward L.M."/>
            <person name="Pace L.A."/>
            <person name="Fischer W.W."/>
        </authorList>
    </citation>
    <scope>NUCLEOTIDE SEQUENCE [LARGE SCALE GENOMIC DNA]</scope>
    <source>
        <strain evidence="14 15">YMTK-2</strain>
    </source>
</reference>
<dbReference type="OrthoDB" id="9805537at2"/>
<dbReference type="PANTHER" id="PTHR30182">
    <property type="entry name" value="L-SERINE DEHYDRATASE"/>
    <property type="match status" value="1"/>
</dbReference>
<dbReference type="RefSeq" id="WP_062421610.1">
    <property type="nucleotide sequence ID" value="NZ_BBYA01000009.1"/>
</dbReference>
<dbReference type="Gene3D" id="3.30.1330.90">
    <property type="entry name" value="D-3-phosphoglycerate dehydrogenase, domain 3"/>
    <property type="match status" value="1"/>
</dbReference>
<comment type="cofactor">
    <cofactor evidence="1 11">
        <name>[4Fe-4S] cluster</name>
        <dbReference type="ChEBI" id="CHEBI:49883"/>
    </cofactor>
</comment>
<evidence type="ECO:0000256" key="8">
    <source>
        <dbReference type="ARBA" id="ARBA00023014"/>
    </source>
</evidence>
<dbReference type="PANTHER" id="PTHR30182:SF1">
    <property type="entry name" value="L-SERINE DEHYDRATASE 1"/>
    <property type="match status" value="1"/>
</dbReference>
<evidence type="ECO:0000256" key="1">
    <source>
        <dbReference type="ARBA" id="ARBA00001966"/>
    </source>
</evidence>
<dbReference type="GO" id="GO:0003941">
    <property type="term" value="F:L-serine ammonia-lyase activity"/>
    <property type="evidence" value="ECO:0007669"/>
    <property type="project" value="UniProtKB-UniRule"/>
</dbReference>
<evidence type="ECO:0000313" key="15">
    <source>
        <dbReference type="Proteomes" id="UP000050430"/>
    </source>
</evidence>
<gene>
    <name evidence="14" type="ORF">ADM99_02985</name>
</gene>
<comment type="pathway">
    <text evidence="2">Carbohydrate biosynthesis; gluconeogenesis.</text>
</comment>
<dbReference type="NCBIfam" id="TIGR00720">
    <property type="entry name" value="sda_mono"/>
    <property type="match status" value="1"/>
</dbReference>
<dbReference type="InterPro" id="IPR005130">
    <property type="entry name" value="Ser_deHydtase-like_asu"/>
</dbReference>
<dbReference type="GO" id="GO:0046872">
    <property type="term" value="F:metal ion binding"/>
    <property type="evidence" value="ECO:0007669"/>
    <property type="project" value="UniProtKB-KW"/>
</dbReference>
<protein>
    <recommendedName>
        <fullName evidence="11">L-serine dehydratase</fullName>
        <ecNumber evidence="11">4.3.1.17</ecNumber>
    </recommendedName>
</protein>
<accession>A0A0P6X1H4</accession>
<dbReference type="GO" id="GO:0051539">
    <property type="term" value="F:4 iron, 4 sulfur cluster binding"/>
    <property type="evidence" value="ECO:0007669"/>
    <property type="project" value="UniProtKB-UniRule"/>
</dbReference>
<comment type="catalytic activity">
    <reaction evidence="10 11">
        <text>L-serine = pyruvate + NH4(+)</text>
        <dbReference type="Rhea" id="RHEA:19169"/>
        <dbReference type="ChEBI" id="CHEBI:15361"/>
        <dbReference type="ChEBI" id="CHEBI:28938"/>
        <dbReference type="ChEBI" id="CHEBI:33384"/>
        <dbReference type="EC" id="4.3.1.17"/>
    </reaction>
</comment>
<evidence type="ECO:0000256" key="6">
    <source>
        <dbReference type="ARBA" id="ARBA00022723"/>
    </source>
</evidence>
<proteinExistence type="inferred from homology"/>
<evidence type="ECO:0000256" key="2">
    <source>
        <dbReference type="ARBA" id="ARBA00004742"/>
    </source>
</evidence>
<dbReference type="InterPro" id="IPR029009">
    <property type="entry name" value="ASB_dom_sf"/>
</dbReference>
<dbReference type="Pfam" id="PF03313">
    <property type="entry name" value="SDH_alpha"/>
    <property type="match status" value="1"/>
</dbReference>
<dbReference type="AlphaFoldDB" id="A0A0P6X1H4"/>
<keyword evidence="9 11" id="KW-0456">Lyase</keyword>
<evidence type="ECO:0000256" key="4">
    <source>
        <dbReference type="ARBA" id="ARBA00022432"/>
    </source>
</evidence>
<organism evidence="14 15">
    <name type="scientific">Leptolinea tardivitalis</name>
    <dbReference type="NCBI Taxonomy" id="229920"/>
    <lineage>
        <taxon>Bacteria</taxon>
        <taxon>Bacillati</taxon>
        <taxon>Chloroflexota</taxon>
        <taxon>Anaerolineae</taxon>
        <taxon>Anaerolineales</taxon>
        <taxon>Anaerolineaceae</taxon>
        <taxon>Leptolinea</taxon>
    </lineage>
</organism>
<dbReference type="EMBL" id="LGCK01000006">
    <property type="protein sequence ID" value="KPL73220.1"/>
    <property type="molecule type" value="Genomic_DNA"/>
</dbReference>
<keyword evidence="6 11" id="KW-0479">Metal-binding</keyword>
<evidence type="ECO:0000256" key="9">
    <source>
        <dbReference type="ARBA" id="ARBA00023239"/>
    </source>
</evidence>
<dbReference type="GO" id="GO:0006094">
    <property type="term" value="P:gluconeogenesis"/>
    <property type="evidence" value="ECO:0007669"/>
    <property type="project" value="UniProtKB-KW"/>
</dbReference>
<dbReference type="InterPro" id="IPR004644">
    <property type="entry name" value="Fe-S_L-Ser_mono"/>
</dbReference>
<dbReference type="Pfam" id="PF03315">
    <property type="entry name" value="SDH_beta"/>
    <property type="match status" value="1"/>
</dbReference>
<feature type="domain" description="Serine dehydratase beta chain" evidence="13">
    <location>
        <begin position="3"/>
        <end position="60"/>
    </location>
</feature>
<sequence length="403" mass="43566">MESIRELYRIGHGPSSSHTMAPRRAAEMFFDRNNTAVSFRVTLYGSLAATGRGHLTDKAIQEAAIPKKVEFIWKPEINLPLHPVGMEFEALDADGKQTSFWRVYSPGGGALLEEGEYPAASVYPHSSMSEILKYCTSSGLTFWEYVEACEGKGVWDYLREVNRVMHESIQRGIQAEGVLPGGLGVSRRAWTFHRKSMLNGNTLVREGFLPAYALAVAEENATGGLIVTAPTCGSCGVLPAVICHIEDTVQTSEKHILRALATAGLIGNLIKEKASISGAEVGCQGEIGSACAMAAGAAAQLMGGTIRQIEYAAEMGLEHHLGLTCDPVNGLVQIPCIERNVFAATRAMDCATFATYSDGSHRVSFDEVVTVMKQTGEDLPRVYRETAEGGLAITYRFLAKNKP</sequence>
<name>A0A0P6X1H4_9CHLR</name>
<dbReference type="InterPro" id="IPR051318">
    <property type="entry name" value="Fe-S_L-Ser"/>
</dbReference>
<keyword evidence="8 11" id="KW-0411">Iron-sulfur</keyword>
<evidence type="ECO:0000256" key="10">
    <source>
        <dbReference type="ARBA" id="ARBA00049406"/>
    </source>
</evidence>
<comment type="similarity">
    <text evidence="3 11">Belongs to the iron-sulfur dependent L-serine dehydratase family.</text>
</comment>
<comment type="caution">
    <text evidence="14">The sequence shown here is derived from an EMBL/GenBank/DDBJ whole genome shotgun (WGS) entry which is preliminary data.</text>
</comment>
<dbReference type="InterPro" id="IPR005131">
    <property type="entry name" value="Ser_deHydtase_bsu"/>
</dbReference>
<evidence type="ECO:0000256" key="11">
    <source>
        <dbReference type="RuleBase" id="RU366059"/>
    </source>
</evidence>